<dbReference type="NCBIfam" id="NF033516">
    <property type="entry name" value="transpos_IS3"/>
    <property type="match status" value="1"/>
</dbReference>
<dbReference type="Pfam" id="PF13276">
    <property type="entry name" value="HTH_21"/>
    <property type="match status" value="1"/>
</dbReference>
<dbReference type="Proteomes" id="UP000051888">
    <property type="component" value="Unassembled WGS sequence"/>
</dbReference>
<dbReference type="InterPro" id="IPR048020">
    <property type="entry name" value="Transpos_IS3"/>
</dbReference>
<dbReference type="PROSITE" id="PS50994">
    <property type="entry name" value="INTEGRASE"/>
    <property type="match status" value="1"/>
</dbReference>
<evidence type="ECO:0000313" key="3">
    <source>
        <dbReference type="EMBL" id="KQL53127.1"/>
    </source>
</evidence>
<dbReference type="InterPro" id="IPR050900">
    <property type="entry name" value="Transposase_IS3/IS150/IS904"/>
</dbReference>
<evidence type="ECO:0000256" key="1">
    <source>
        <dbReference type="ARBA" id="ARBA00002286"/>
    </source>
</evidence>
<dbReference type="AlphaFoldDB" id="A0A0Q3WXE5"/>
<evidence type="ECO:0000313" key="4">
    <source>
        <dbReference type="Proteomes" id="UP000051888"/>
    </source>
</evidence>
<dbReference type="InterPro" id="IPR025948">
    <property type="entry name" value="HTH-like_dom"/>
</dbReference>
<evidence type="ECO:0000259" key="2">
    <source>
        <dbReference type="PROSITE" id="PS50994"/>
    </source>
</evidence>
<dbReference type="InterPro" id="IPR012337">
    <property type="entry name" value="RNaseH-like_sf"/>
</dbReference>
<feature type="domain" description="Integrase catalytic" evidence="2">
    <location>
        <begin position="105"/>
        <end position="267"/>
    </location>
</feature>
<dbReference type="PANTHER" id="PTHR46889">
    <property type="entry name" value="TRANSPOSASE INSF FOR INSERTION SEQUENCE IS3B-RELATED"/>
    <property type="match status" value="1"/>
</dbReference>
<organism evidence="3 4">
    <name type="scientific">Heyndrickxia shackletonii</name>
    <dbReference type="NCBI Taxonomy" id="157838"/>
    <lineage>
        <taxon>Bacteria</taxon>
        <taxon>Bacillati</taxon>
        <taxon>Bacillota</taxon>
        <taxon>Bacilli</taxon>
        <taxon>Bacillales</taxon>
        <taxon>Bacillaceae</taxon>
        <taxon>Heyndrickxia</taxon>
    </lineage>
</organism>
<keyword evidence="4" id="KW-1185">Reference proteome</keyword>
<dbReference type="Pfam" id="PF13333">
    <property type="entry name" value="rve_2"/>
    <property type="match status" value="1"/>
</dbReference>
<dbReference type="PATRIC" id="fig|157838.3.peg.1368"/>
<comment type="caution">
    <text evidence="3">The sequence shown here is derived from an EMBL/GenBank/DDBJ whole genome shotgun (WGS) entry which is preliminary data.</text>
</comment>
<dbReference type="InterPro" id="IPR001584">
    <property type="entry name" value="Integrase_cat-core"/>
</dbReference>
<dbReference type="GO" id="GO:0003676">
    <property type="term" value="F:nucleic acid binding"/>
    <property type="evidence" value="ECO:0007669"/>
    <property type="project" value="InterPro"/>
</dbReference>
<reference evidence="3 4" key="1">
    <citation type="submission" date="2015-09" db="EMBL/GenBank/DDBJ databases">
        <title>Genome sequencing project for genomic taxonomy and phylogenomics of Bacillus-like bacteria.</title>
        <authorList>
            <person name="Liu B."/>
            <person name="Wang J."/>
            <person name="Zhu Y."/>
            <person name="Liu G."/>
            <person name="Chen Q."/>
            <person name="Chen Z."/>
            <person name="Lan J."/>
            <person name="Che J."/>
            <person name="Ge C."/>
            <person name="Shi H."/>
            <person name="Pan Z."/>
            <person name="Liu X."/>
        </authorList>
    </citation>
    <scope>NUCLEOTIDE SEQUENCE [LARGE SCALE GENOMIC DNA]</scope>
    <source>
        <strain evidence="3 4">LMG 18435</strain>
    </source>
</reference>
<proteinExistence type="predicted"/>
<sequence>MCKVLGVSKSGYFKWLNRPKSNRQKKHEKLAQKILKTHLEFKQRYGSVKITKTLNKRGMKVSERTVSRIMTKNQWKSCTVKKYKATTNSKHKHPVSENVLDRQFKASKPNQFWVTDITYIPTNEGWLYLATVMDLYSRKIVGWAMGKTMTKELVISALKMAYKRQKPGKGVIHHSDRGVQYASSEYQKLLKKYHMIGSMSRKGNCYDNACIESFHGILKRELVYQTKYRTREEAKKSLFEYIEFFYNSKRIHSTLGYCTPNEFERMYSNSAA</sequence>
<comment type="function">
    <text evidence="1">Involved in the transposition of the insertion sequence.</text>
</comment>
<dbReference type="PANTHER" id="PTHR46889:SF4">
    <property type="entry name" value="TRANSPOSASE INSO FOR INSERTION SEQUENCE ELEMENT IS911B-RELATED"/>
    <property type="match status" value="1"/>
</dbReference>
<dbReference type="Gene3D" id="3.30.420.10">
    <property type="entry name" value="Ribonuclease H-like superfamily/Ribonuclease H"/>
    <property type="match status" value="1"/>
</dbReference>
<dbReference type="GO" id="GO:0015074">
    <property type="term" value="P:DNA integration"/>
    <property type="evidence" value="ECO:0007669"/>
    <property type="project" value="InterPro"/>
</dbReference>
<accession>A0A0Q3WXE5</accession>
<protein>
    <submittedName>
        <fullName evidence="3">Transposase</fullName>
    </submittedName>
</protein>
<dbReference type="SUPFAM" id="SSF53098">
    <property type="entry name" value="Ribonuclease H-like"/>
    <property type="match status" value="1"/>
</dbReference>
<dbReference type="Pfam" id="PF00665">
    <property type="entry name" value="rve"/>
    <property type="match status" value="1"/>
</dbReference>
<gene>
    <name evidence="3" type="ORF">AN964_06125</name>
</gene>
<dbReference type="STRING" id="157838.AN964_06125"/>
<dbReference type="EMBL" id="LJJC01000004">
    <property type="protein sequence ID" value="KQL53127.1"/>
    <property type="molecule type" value="Genomic_DNA"/>
</dbReference>
<name>A0A0Q3WXE5_9BACI</name>
<dbReference type="InterPro" id="IPR036397">
    <property type="entry name" value="RNaseH_sf"/>
</dbReference>